<organism evidence="7 8">
    <name type="scientific">Parafannyhessea umbonata</name>
    <dbReference type="NCBI Taxonomy" id="604330"/>
    <lineage>
        <taxon>Bacteria</taxon>
        <taxon>Bacillati</taxon>
        <taxon>Actinomycetota</taxon>
        <taxon>Coriobacteriia</taxon>
        <taxon>Coriobacteriales</taxon>
        <taxon>Atopobiaceae</taxon>
        <taxon>Parafannyhessea</taxon>
    </lineage>
</organism>
<evidence type="ECO:0000256" key="5">
    <source>
        <dbReference type="ARBA" id="ARBA00023002"/>
    </source>
</evidence>
<evidence type="ECO:0000313" key="7">
    <source>
        <dbReference type="EMBL" id="SDC39242.1"/>
    </source>
</evidence>
<dbReference type="EMBL" id="FMZL01000012">
    <property type="protein sequence ID" value="SDC39242.1"/>
    <property type="molecule type" value="Genomic_DNA"/>
</dbReference>
<keyword evidence="8" id="KW-1185">Reference proteome</keyword>
<evidence type="ECO:0000256" key="1">
    <source>
        <dbReference type="ARBA" id="ARBA00001917"/>
    </source>
</evidence>
<evidence type="ECO:0000256" key="3">
    <source>
        <dbReference type="ARBA" id="ARBA00022630"/>
    </source>
</evidence>
<dbReference type="AlphaFoldDB" id="A0A1G6L7B9"/>
<protein>
    <submittedName>
        <fullName evidence="7">Nitroreductase</fullName>
    </submittedName>
</protein>
<keyword evidence="5" id="KW-0560">Oxidoreductase</keyword>
<dbReference type="GO" id="GO:0016491">
    <property type="term" value="F:oxidoreductase activity"/>
    <property type="evidence" value="ECO:0007669"/>
    <property type="project" value="UniProtKB-KW"/>
</dbReference>
<dbReference type="RefSeq" id="WP_090846644.1">
    <property type="nucleotide sequence ID" value="NZ_FMZL01000012.1"/>
</dbReference>
<accession>A0A1G6L7B9</accession>
<keyword evidence="3" id="KW-0285">Flavoprotein</keyword>
<comment type="similarity">
    <text evidence="2">Belongs to the nitroreductase family.</text>
</comment>
<dbReference type="PANTHER" id="PTHR43673">
    <property type="entry name" value="NAD(P)H NITROREDUCTASE YDGI-RELATED"/>
    <property type="match status" value="1"/>
</dbReference>
<dbReference type="STRING" id="604330.SAMN04489857_0095"/>
<keyword evidence="4" id="KW-0288">FMN</keyword>
<comment type="cofactor">
    <cofactor evidence="1">
        <name>FMN</name>
        <dbReference type="ChEBI" id="CHEBI:58210"/>
    </cofactor>
</comment>
<evidence type="ECO:0000313" key="8">
    <source>
        <dbReference type="Proteomes" id="UP000198528"/>
    </source>
</evidence>
<gene>
    <name evidence="7" type="ORF">SAMN04487824_11238</name>
</gene>
<dbReference type="Proteomes" id="UP000198528">
    <property type="component" value="Unassembled WGS sequence"/>
</dbReference>
<dbReference type="PANTHER" id="PTHR43673:SF2">
    <property type="entry name" value="NITROREDUCTASE"/>
    <property type="match status" value="1"/>
</dbReference>
<dbReference type="InterPro" id="IPR029479">
    <property type="entry name" value="Nitroreductase"/>
</dbReference>
<dbReference type="InterPro" id="IPR000415">
    <property type="entry name" value="Nitroreductase-like"/>
</dbReference>
<sequence length="174" mass="18430">MELSETLNRRRSIRSYTGQMADAAQLEAILEAAYEAPVGMGRYEGIHLTVVTRRSLLAAIDAAAARMFGKPDAHPLYGAPMLVVVSSDQGGNVASANVAAVIQNMSLAAVDQGVGSCYIYGATRALAQDADLLAQLDLPEGFAPLGSIVLGKTDEKYEPRQVPTSHHFAQNDVA</sequence>
<dbReference type="SUPFAM" id="SSF55469">
    <property type="entry name" value="FMN-dependent nitroreductase-like"/>
    <property type="match status" value="1"/>
</dbReference>
<feature type="domain" description="Nitroreductase" evidence="6">
    <location>
        <begin position="9"/>
        <end position="152"/>
    </location>
</feature>
<evidence type="ECO:0000256" key="2">
    <source>
        <dbReference type="ARBA" id="ARBA00007118"/>
    </source>
</evidence>
<reference evidence="8" key="1">
    <citation type="submission" date="2016-10" db="EMBL/GenBank/DDBJ databases">
        <authorList>
            <person name="Varghese N."/>
            <person name="Submissions S."/>
        </authorList>
    </citation>
    <scope>NUCLEOTIDE SEQUENCE [LARGE SCALE GENOMIC DNA]</scope>
    <source>
        <strain evidence="8">DSM 22619</strain>
    </source>
</reference>
<dbReference type="Pfam" id="PF00881">
    <property type="entry name" value="Nitroreductase"/>
    <property type="match status" value="1"/>
</dbReference>
<evidence type="ECO:0000259" key="6">
    <source>
        <dbReference type="Pfam" id="PF00881"/>
    </source>
</evidence>
<dbReference type="Gene3D" id="3.40.109.10">
    <property type="entry name" value="NADH Oxidase"/>
    <property type="match status" value="1"/>
</dbReference>
<evidence type="ECO:0000256" key="4">
    <source>
        <dbReference type="ARBA" id="ARBA00022643"/>
    </source>
</evidence>
<proteinExistence type="inferred from homology"/>
<name>A0A1G6L7B9_9ACTN</name>